<dbReference type="PROSITE" id="PS01312">
    <property type="entry name" value="SECA"/>
    <property type="match status" value="1"/>
</dbReference>
<dbReference type="GO" id="GO:0006605">
    <property type="term" value="P:protein targeting"/>
    <property type="evidence" value="ECO:0007669"/>
    <property type="project" value="UniProtKB-UniRule"/>
</dbReference>
<dbReference type="STRING" id="1125725.HMPREF1325_1694"/>
<dbReference type="NCBIfam" id="NF009538">
    <property type="entry name" value="PRK12904.1"/>
    <property type="match status" value="1"/>
</dbReference>
<evidence type="ECO:0000256" key="3">
    <source>
        <dbReference type="ARBA" id="ARBA00007650"/>
    </source>
</evidence>
<keyword evidence="12 15" id="KW-1278">Translocase</keyword>
<comment type="caution">
    <text evidence="21">The sequence shown here is derived from an EMBL/GenBank/DDBJ whole genome shotgun (WGS) entry which is preliminary data.</text>
</comment>
<dbReference type="GO" id="GO:0017038">
    <property type="term" value="P:protein import"/>
    <property type="evidence" value="ECO:0007669"/>
    <property type="project" value="InterPro"/>
</dbReference>
<comment type="cofactor">
    <cofactor evidence="1">
        <name>Zn(2+)</name>
        <dbReference type="ChEBI" id="CHEBI:29105"/>
    </cofactor>
</comment>
<feature type="domain" description="SecA family profile" evidence="20">
    <location>
        <begin position="4"/>
        <end position="637"/>
    </location>
</feature>
<keyword evidence="11 15" id="KW-0653">Protein transport</keyword>
<dbReference type="InterPro" id="IPR036266">
    <property type="entry name" value="SecA_Wing/Scaffold_sf"/>
</dbReference>
<feature type="domain" description="Helicase C-terminal" evidence="19">
    <location>
        <begin position="449"/>
        <end position="653"/>
    </location>
</feature>
<dbReference type="NCBIfam" id="TIGR00963">
    <property type="entry name" value="secA"/>
    <property type="match status" value="1"/>
</dbReference>
<accession>U2MA28</accession>
<keyword evidence="6 15" id="KW-0963">Cytoplasm</keyword>
<dbReference type="FunFam" id="3.40.50.300:FF:000113">
    <property type="entry name" value="Preprotein translocase subunit SecA"/>
    <property type="match status" value="1"/>
</dbReference>
<dbReference type="Gene3D" id="3.40.50.300">
    <property type="entry name" value="P-loop containing nucleotide triphosphate hydrolases"/>
    <property type="match status" value="2"/>
</dbReference>
<keyword evidence="5 15" id="KW-1003">Cell membrane</keyword>
<dbReference type="InterPro" id="IPR011116">
    <property type="entry name" value="SecA_Wing/Scaffold"/>
</dbReference>
<dbReference type="InterPro" id="IPR036670">
    <property type="entry name" value="SecA_X-link_sf"/>
</dbReference>
<dbReference type="EMBL" id="AVQI01000080">
    <property type="protein sequence ID" value="ERJ98539.1"/>
    <property type="molecule type" value="Genomic_DNA"/>
</dbReference>
<feature type="region of interest" description="Disordered" evidence="17">
    <location>
        <begin position="847"/>
        <end position="936"/>
    </location>
</feature>
<keyword evidence="13 15" id="KW-0811">Translocation</keyword>
<evidence type="ECO:0000256" key="11">
    <source>
        <dbReference type="ARBA" id="ARBA00022927"/>
    </source>
</evidence>
<keyword evidence="8 15" id="KW-0547">Nucleotide-binding</keyword>
<dbReference type="GO" id="GO:0043952">
    <property type="term" value="P:protein transport by the Sec complex"/>
    <property type="evidence" value="ECO:0007669"/>
    <property type="project" value="UniProtKB-ARBA"/>
</dbReference>
<evidence type="ECO:0000256" key="15">
    <source>
        <dbReference type="HAMAP-Rule" id="MF_01382"/>
    </source>
</evidence>
<keyword evidence="7" id="KW-0479">Metal-binding</keyword>
<dbReference type="InterPro" id="IPR011115">
    <property type="entry name" value="SecA_DEAD"/>
</dbReference>
<proteinExistence type="inferred from homology"/>
<evidence type="ECO:0000313" key="21">
    <source>
        <dbReference type="EMBL" id="ERF59604.1"/>
    </source>
</evidence>
<dbReference type="GO" id="GO:0065002">
    <property type="term" value="P:intracellular protein transmembrane transport"/>
    <property type="evidence" value="ECO:0007669"/>
    <property type="project" value="UniProtKB-UniRule"/>
</dbReference>
<dbReference type="PROSITE" id="PS51196">
    <property type="entry name" value="SECA_MOTOR_DEAD"/>
    <property type="match status" value="1"/>
</dbReference>
<feature type="binding site" evidence="15">
    <location>
        <position position="524"/>
    </location>
    <ligand>
        <name>ATP</name>
        <dbReference type="ChEBI" id="CHEBI:30616"/>
    </ligand>
</feature>
<keyword evidence="14 15" id="KW-0472">Membrane</keyword>
<comment type="function">
    <text evidence="15">Part of the Sec protein translocase complex. Interacts with the SecYEG preprotein conducting channel. Has a central role in coupling the hydrolysis of ATP to the transfer of proteins into and across the cell membrane, serving as an ATP-driven molecular motor driving the stepwise translocation of polypeptide chains across the membrane.</text>
</comment>
<evidence type="ECO:0000256" key="8">
    <source>
        <dbReference type="ARBA" id="ARBA00022741"/>
    </source>
</evidence>
<dbReference type="EC" id="7.4.2.8" evidence="15"/>
<evidence type="ECO:0000256" key="9">
    <source>
        <dbReference type="ARBA" id="ARBA00022833"/>
    </source>
</evidence>
<dbReference type="PATRIC" id="fig|1125725.3.peg.2444"/>
<evidence type="ECO:0000256" key="7">
    <source>
        <dbReference type="ARBA" id="ARBA00022723"/>
    </source>
</evidence>
<dbReference type="GO" id="GO:0008564">
    <property type="term" value="F:protein-exporting ATPase activity"/>
    <property type="evidence" value="ECO:0007669"/>
    <property type="project" value="UniProtKB-EC"/>
</dbReference>
<sequence>MFIDKILTFFFGSQNERDVKALAPILAKVNEKESWAKSLSAEDFPKQTAIFKERLAKGETLDDILPEAFALAREASFRVLGERPYDVQIMGALVLHSGRISEMKTGEGKTLMCVAAAYLNSLSGKGVHIVTVNDYLAGRDAEWMRPVYAYMGQTVGTILSDMDNAARKAAYDCDITYGTNNELGFDYLRDNMQIELSQKVQRGFSFCIVDEIDSILIDEARTPLIISGQGEDDTYKYHEVDKYVGQLVEVEKDPVTGLYPDEVNMDPEQRKNIKGDYTLDEKSKRVSFTDAGMNHIDAILHQHNLITGTVFDENNFEYVHYFTQAVRAHTLYKNDVDYLVKDGQVQIVDEFTGRILEGRRYGDGLHQAIEAKEHLRIAQRNRTLATITFQNFFRMYDKLSGMTGTAATEAVEFNKIYKLDVVSIPTNKPVIRKDENDEVYLNESDKWTAICDEIAAAHAKGQPVLVGTVSVEKSEHLSAMLTRKGVRHEVLNAKNHAREALIIAEAGAKGAVTIATNMAGRGTDIKLGGNPEFRAQKRAGTNATPEQYDAAYKIEKEQWKKDYEDVKASGGLYVIGSERHESRRIDNQLRGRSGRQGDPGRSKFFISMDDDLMRLFGGERMKVMMSRIGMKPGEPIDHPWLNRGIKKAQEKVEDRNFEIRKNLLDYDDVLNEQRGVVYKQRDSILADENLSVRVMNNAKDAVNDIFDEYELHTKKQKDAALAELNDRIRNMFGIQLASEQLSRETLESMLQNDLTEKETLAGKENLNMFIRYQYVQTIDKKWLDQLEELESLRDAVHLRSYGSKNPLTEYKIDGFNIFDEMMDSIRTTVMSRVFKVRIQLSPAAAEARRRMSSRDMSAQHSEAASFAGGASGEAQREASMQMSGDAARRAAAGGAMQKHTQGQSVTVRRTMPKIGRNDPCPCGSGKKYKNCHGRNG</sequence>
<evidence type="ECO:0000256" key="6">
    <source>
        <dbReference type="ARBA" id="ARBA00022490"/>
    </source>
</evidence>
<feature type="compositionally biased region" description="Low complexity" evidence="17">
    <location>
        <begin position="854"/>
        <end position="868"/>
    </location>
</feature>
<dbReference type="Proteomes" id="UP000016412">
    <property type="component" value="Unassembled WGS sequence"/>
</dbReference>
<dbReference type="PROSITE" id="PS51194">
    <property type="entry name" value="HELICASE_CTER"/>
    <property type="match status" value="1"/>
</dbReference>
<evidence type="ECO:0000256" key="13">
    <source>
        <dbReference type="ARBA" id="ARBA00023010"/>
    </source>
</evidence>
<gene>
    <name evidence="15 21" type="primary">secA</name>
    <name evidence="22" type="ORF">HMPREF0860_0285</name>
    <name evidence="21" type="ORF">HMPREF1325_1694</name>
</gene>
<dbReference type="PROSITE" id="PS51192">
    <property type="entry name" value="HELICASE_ATP_BIND_1"/>
    <property type="match status" value="1"/>
</dbReference>
<dbReference type="Pfam" id="PF02810">
    <property type="entry name" value="SEC-C"/>
    <property type="match status" value="1"/>
</dbReference>
<dbReference type="SMART" id="SM00957">
    <property type="entry name" value="SecA_DEAD"/>
    <property type="match status" value="1"/>
</dbReference>
<dbReference type="SUPFAM" id="SSF81767">
    <property type="entry name" value="Pre-protein crosslinking domain of SecA"/>
    <property type="match status" value="1"/>
</dbReference>
<dbReference type="GO" id="GO:0031522">
    <property type="term" value="C:cell envelope Sec protein transport complex"/>
    <property type="evidence" value="ECO:0007669"/>
    <property type="project" value="TreeGrafter"/>
</dbReference>
<dbReference type="Proteomes" id="UP000016646">
    <property type="component" value="Unassembled WGS sequence"/>
</dbReference>
<comment type="subunit">
    <text evidence="15">Monomer and homodimer. Part of the essential Sec protein translocation apparatus which comprises SecA, SecYEG and auxiliary proteins SecDF. Other proteins may also be involved.</text>
</comment>
<evidence type="ECO:0000256" key="12">
    <source>
        <dbReference type="ARBA" id="ARBA00022967"/>
    </source>
</evidence>
<dbReference type="AlphaFoldDB" id="U2MA28"/>
<dbReference type="SUPFAM" id="SSF52540">
    <property type="entry name" value="P-loop containing nucleoside triphosphate hydrolases"/>
    <property type="match status" value="2"/>
</dbReference>
<dbReference type="InterPro" id="IPR020937">
    <property type="entry name" value="SecA_CS"/>
</dbReference>
<keyword evidence="24" id="KW-1185">Reference proteome</keyword>
<keyword evidence="9" id="KW-0862">Zinc</keyword>
<dbReference type="InterPro" id="IPR014018">
    <property type="entry name" value="SecA_motor_DEAD"/>
</dbReference>
<feature type="domain" description="Helicase ATP-binding" evidence="18">
    <location>
        <begin position="90"/>
        <end position="248"/>
    </location>
</feature>
<dbReference type="InterPro" id="IPR004027">
    <property type="entry name" value="SEC_C_motif"/>
</dbReference>
<dbReference type="InterPro" id="IPR044722">
    <property type="entry name" value="SecA_SF2_C"/>
</dbReference>
<feature type="compositionally biased region" description="Polar residues" evidence="17">
    <location>
        <begin position="898"/>
        <end position="907"/>
    </location>
</feature>
<feature type="binding site" evidence="15">
    <location>
        <position position="88"/>
    </location>
    <ligand>
        <name>ATP</name>
        <dbReference type="ChEBI" id="CHEBI:30616"/>
    </ligand>
</feature>
<evidence type="ECO:0000313" key="22">
    <source>
        <dbReference type="EMBL" id="ERJ98539.1"/>
    </source>
</evidence>
<dbReference type="Pfam" id="PF21090">
    <property type="entry name" value="P-loop_SecA"/>
    <property type="match status" value="1"/>
</dbReference>
<evidence type="ECO:0000259" key="19">
    <source>
        <dbReference type="PROSITE" id="PS51194"/>
    </source>
</evidence>
<dbReference type="OrthoDB" id="9805579at2"/>
<dbReference type="Gene3D" id="3.90.1440.10">
    <property type="entry name" value="SecA, preprotein cross-linking domain"/>
    <property type="match status" value="1"/>
</dbReference>
<organism evidence="21 23">
    <name type="scientific">Treponema socranskii subsp. socranskii VPI DR56BR1116 = ATCC 35536</name>
    <dbReference type="NCBI Taxonomy" id="1125725"/>
    <lineage>
        <taxon>Bacteria</taxon>
        <taxon>Pseudomonadati</taxon>
        <taxon>Spirochaetota</taxon>
        <taxon>Spirochaetia</taxon>
        <taxon>Spirochaetales</taxon>
        <taxon>Treponemataceae</taxon>
        <taxon>Treponema</taxon>
    </lineage>
</organism>
<evidence type="ECO:0000256" key="4">
    <source>
        <dbReference type="ARBA" id="ARBA00022448"/>
    </source>
</evidence>
<dbReference type="GO" id="GO:0046872">
    <property type="term" value="F:metal ion binding"/>
    <property type="evidence" value="ECO:0007669"/>
    <property type="project" value="UniProtKB-KW"/>
</dbReference>
<dbReference type="PANTHER" id="PTHR30612">
    <property type="entry name" value="SECA INNER MEMBRANE COMPONENT OF SEC PROTEIN SECRETION SYSTEM"/>
    <property type="match status" value="1"/>
</dbReference>
<dbReference type="Pfam" id="PF01043">
    <property type="entry name" value="SecA_PP_bind"/>
    <property type="match status" value="1"/>
</dbReference>
<name>U2MA28_TRESO</name>
<feature type="binding site" evidence="15">
    <location>
        <begin position="106"/>
        <end position="110"/>
    </location>
    <ligand>
        <name>ATP</name>
        <dbReference type="ChEBI" id="CHEBI:30616"/>
    </ligand>
</feature>
<dbReference type="HAMAP" id="MF_01382">
    <property type="entry name" value="SecA"/>
    <property type="match status" value="1"/>
</dbReference>
<dbReference type="Pfam" id="PF07517">
    <property type="entry name" value="SecA_DEAD"/>
    <property type="match status" value="1"/>
</dbReference>
<dbReference type="RefSeq" id="WP_021331493.1">
    <property type="nucleotide sequence ID" value="NZ_AUZJ01000066.1"/>
</dbReference>
<dbReference type="CDD" id="cd17928">
    <property type="entry name" value="DEXDc_SecA"/>
    <property type="match status" value="1"/>
</dbReference>
<evidence type="ECO:0000256" key="14">
    <source>
        <dbReference type="ARBA" id="ARBA00023136"/>
    </source>
</evidence>
<dbReference type="InterPro" id="IPR011130">
    <property type="entry name" value="SecA_preprotein_X-link_dom"/>
</dbReference>
<dbReference type="InterPro" id="IPR000185">
    <property type="entry name" value="SecA"/>
</dbReference>
<comment type="subcellular location">
    <subcellularLocation>
        <location evidence="15">Cell membrane</location>
        <topology evidence="15">Peripheral membrane protein</topology>
        <orientation evidence="15">Cytoplasmic side</orientation>
    </subcellularLocation>
    <subcellularLocation>
        <location evidence="15">Cytoplasm</location>
    </subcellularLocation>
    <subcellularLocation>
        <location evidence="2">Membrane</location>
        <topology evidence="2">Peripheral membrane protein</topology>
    </subcellularLocation>
    <text evidence="15">Distribution is 50-50.</text>
</comment>
<dbReference type="InterPro" id="IPR027417">
    <property type="entry name" value="P-loop_NTPase"/>
</dbReference>
<dbReference type="SUPFAM" id="SSF81886">
    <property type="entry name" value="Helical scaffold and wing domains of SecA"/>
    <property type="match status" value="1"/>
</dbReference>
<evidence type="ECO:0000313" key="24">
    <source>
        <dbReference type="Proteomes" id="UP000016646"/>
    </source>
</evidence>
<dbReference type="InterPro" id="IPR001650">
    <property type="entry name" value="Helicase_C-like"/>
</dbReference>
<dbReference type="CDD" id="cd18803">
    <property type="entry name" value="SF2_C_secA"/>
    <property type="match status" value="1"/>
</dbReference>
<evidence type="ECO:0000256" key="16">
    <source>
        <dbReference type="RuleBase" id="RU003874"/>
    </source>
</evidence>
<evidence type="ECO:0000256" key="5">
    <source>
        <dbReference type="ARBA" id="ARBA00022475"/>
    </source>
</evidence>
<evidence type="ECO:0000256" key="2">
    <source>
        <dbReference type="ARBA" id="ARBA00004170"/>
    </source>
</evidence>
<evidence type="ECO:0000259" key="18">
    <source>
        <dbReference type="PROSITE" id="PS51192"/>
    </source>
</evidence>
<keyword evidence="10 15" id="KW-0067">ATP-binding</keyword>
<evidence type="ECO:0000256" key="1">
    <source>
        <dbReference type="ARBA" id="ARBA00001947"/>
    </source>
</evidence>
<dbReference type="GO" id="GO:0005886">
    <property type="term" value="C:plasma membrane"/>
    <property type="evidence" value="ECO:0007669"/>
    <property type="project" value="UniProtKB-SubCell"/>
</dbReference>
<reference evidence="23 24" key="1">
    <citation type="submission" date="2013-08" db="EMBL/GenBank/DDBJ databases">
        <authorList>
            <person name="Durkin A.S."/>
            <person name="Haft D.R."/>
            <person name="McCorrison J."/>
            <person name="Torralba M."/>
            <person name="Gillis M."/>
            <person name="Haft D.H."/>
            <person name="Methe B."/>
            <person name="Sutton G."/>
            <person name="Nelson K.E."/>
        </authorList>
    </citation>
    <scope>NUCLEOTIDE SEQUENCE [LARGE SCALE GENOMIC DNA]</scope>
    <source>
        <strain evidence="22 24">ATCC 35536</strain>
        <strain evidence="21 23">VPI DR56BR1116</strain>
    </source>
</reference>
<dbReference type="Pfam" id="PF07516">
    <property type="entry name" value="SecA_SW"/>
    <property type="match status" value="1"/>
</dbReference>
<protein>
    <recommendedName>
        <fullName evidence="15 16">Protein translocase subunit SecA</fullName>
        <ecNumber evidence="15">7.4.2.8</ecNumber>
    </recommendedName>
</protein>
<keyword evidence="4 15" id="KW-0813">Transport</keyword>
<dbReference type="PRINTS" id="PR00906">
    <property type="entry name" value="SECA"/>
</dbReference>
<dbReference type="Gene3D" id="1.10.3060.10">
    <property type="entry name" value="Helical scaffold and wing domains of SecA"/>
    <property type="match status" value="1"/>
</dbReference>
<comment type="catalytic activity">
    <reaction evidence="15">
        <text>ATP + H2O + cellular proteinSide 1 = ADP + phosphate + cellular proteinSide 2.</text>
        <dbReference type="EC" id="7.4.2.8"/>
    </reaction>
</comment>
<evidence type="ECO:0000256" key="17">
    <source>
        <dbReference type="SAM" id="MobiDB-lite"/>
    </source>
</evidence>
<dbReference type="InterPro" id="IPR014001">
    <property type="entry name" value="Helicase_ATP-bd"/>
</dbReference>
<evidence type="ECO:0000256" key="10">
    <source>
        <dbReference type="ARBA" id="ARBA00022840"/>
    </source>
</evidence>
<dbReference type="EMBL" id="AUZJ01000066">
    <property type="protein sequence ID" value="ERF59604.1"/>
    <property type="molecule type" value="Genomic_DNA"/>
</dbReference>
<dbReference type="GO" id="GO:0005524">
    <property type="term" value="F:ATP binding"/>
    <property type="evidence" value="ECO:0007669"/>
    <property type="project" value="UniProtKB-UniRule"/>
</dbReference>
<dbReference type="eggNOG" id="COG0653">
    <property type="taxonomic scope" value="Bacteria"/>
</dbReference>
<dbReference type="SMART" id="SM00958">
    <property type="entry name" value="SecA_PP_bind"/>
    <property type="match status" value="1"/>
</dbReference>
<feature type="compositionally biased region" description="Basic residues" evidence="17">
    <location>
        <begin position="926"/>
        <end position="936"/>
    </location>
</feature>
<dbReference type="PANTHER" id="PTHR30612:SF0">
    <property type="entry name" value="CHLOROPLAST PROTEIN-TRANSPORTING ATPASE"/>
    <property type="match status" value="1"/>
</dbReference>
<dbReference type="GO" id="GO:0005829">
    <property type="term" value="C:cytosol"/>
    <property type="evidence" value="ECO:0007669"/>
    <property type="project" value="TreeGrafter"/>
</dbReference>
<comment type="similarity">
    <text evidence="3 15 16">Belongs to the SecA family.</text>
</comment>
<evidence type="ECO:0000259" key="20">
    <source>
        <dbReference type="PROSITE" id="PS51196"/>
    </source>
</evidence>
<evidence type="ECO:0000313" key="23">
    <source>
        <dbReference type="Proteomes" id="UP000016412"/>
    </source>
</evidence>